<evidence type="ECO:0000313" key="1">
    <source>
        <dbReference type="EMBL" id="KAH7909574.1"/>
    </source>
</evidence>
<evidence type="ECO:0000313" key="2">
    <source>
        <dbReference type="Proteomes" id="UP000790377"/>
    </source>
</evidence>
<accession>A0ACB8A922</accession>
<dbReference type="EMBL" id="MU267752">
    <property type="protein sequence ID" value="KAH7909574.1"/>
    <property type="molecule type" value="Genomic_DNA"/>
</dbReference>
<keyword evidence="2" id="KW-1185">Reference proteome</keyword>
<protein>
    <submittedName>
        <fullName evidence="1">Carboxylic acid transporter protein</fullName>
    </submittedName>
</protein>
<proteinExistence type="predicted"/>
<reference evidence="1" key="1">
    <citation type="journal article" date="2021" name="New Phytol.">
        <title>Evolutionary innovations through gain and loss of genes in the ectomycorrhizal Boletales.</title>
        <authorList>
            <person name="Wu G."/>
            <person name="Miyauchi S."/>
            <person name="Morin E."/>
            <person name="Kuo A."/>
            <person name="Drula E."/>
            <person name="Varga T."/>
            <person name="Kohler A."/>
            <person name="Feng B."/>
            <person name="Cao Y."/>
            <person name="Lipzen A."/>
            <person name="Daum C."/>
            <person name="Hundley H."/>
            <person name="Pangilinan J."/>
            <person name="Johnson J."/>
            <person name="Barry K."/>
            <person name="LaButti K."/>
            <person name="Ng V."/>
            <person name="Ahrendt S."/>
            <person name="Min B."/>
            <person name="Choi I.G."/>
            <person name="Park H."/>
            <person name="Plett J.M."/>
            <person name="Magnuson J."/>
            <person name="Spatafora J.W."/>
            <person name="Nagy L.G."/>
            <person name="Henrissat B."/>
            <person name="Grigoriev I.V."/>
            <person name="Yang Z.L."/>
            <person name="Xu J."/>
            <person name="Martin F.M."/>
        </authorList>
    </citation>
    <scope>NUCLEOTIDE SEQUENCE</scope>
    <source>
        <strain evidence="1">ATCC 28755</strain>
    </source>
</reference>
<comment type="caution">
    <text evidence="1">The sequence shown here is derived from an EMBL/GenBank/DDBJ whole genome shotgun (WGS) entry which is preliminary data.</text>
</comment>
<organism evidence="1 2">
    <name type="scientific">Hygrophoropsis aurantiaca</name>
    <dbReference type="NCBI Taxonomy" id="72124"/>
    <lineage>
        <taxon>Eukaryota</taxon>
        <taxon>Fungi</taxon>
        <taxon>Dikarya</taxon>
        <taxon>Basidiomycota</taxon>
        <taxon>Agaricomycotina</taxon>
        <taxon>Agaricomycetes</taxon>
        <taxon>Agaricomycetidae</taxon>
        <taxon>Boletales</taxon>
        <taxon>Coniophorineae</taxon>
        <taxon>Hygrophoropsidaceae</taxon>
        <taxon>Hygrophoropsis</taxon>
    </lineage>
</organism>
<gene>
    <name evidence="1" type="ORF">BJ138DRAFT_1197411</name>
</gene>
<dbReference type="Proteomes" id="UP000790377">
    <property type="component" value="Unassembled WGS sequence"/>
</dbReference>
<sequence>MAPKFLQNLVPRREKKEGDQKLWPALKSITLVQWAQFWSGYVAWTCDSIDFFSVSLTVPMLAAQFGKETTSITTAITLTLLFRSVGAVIFGILSDRFGRKWPLVFNLVLCSILELGTGFVQTYKQFLAVRALFGVAMGGVWGLASSTALENLPVATRGLASGVLQEGYAVGYLLAAVINLTLVAETHQGWRTLFWTGAGISMFAAIIRAMVPESEVFLRAKAIEKAKGTTTTKKTKIFLREMKEMLKRHWLLCIYAVLLMTGFNFLSHGSQDLYPTYLETSKNFSAHNATIATIIGNLGAFAGGSIAGWMSQYIGRRLTIIICVLLVGVFIPLWILPTSFSALAAGAFCIQVGVQGAWGVVRPFPPSPDHTSQTNDLTQIPIQLAELSPPAFRATFPGVAYQVGNMISSASAQIEATGGNNLKTTIMVDGAPKVVDDYATVQGIFIGVIVAFVIFITIIGPENHSSHFEKHKTAFEEGAAADDAVLEDESTGSQAGDEKSLHESA</sequence>
<name>A0ACB8A922_9AGAM</name>